<dbReference type="PROSITE" id="PS51347">
    <property type="entry name" value="PHOSPHOTRIESTERASE_2"/>
    <property type="match status" value="1"/>
</dbReference>
<feature type="binding site" evidence="4">
    <location>
        <position position="234"/>
    </location>
    <ligand>
        <name>Zn(2+)</name>
        <dbReference type="ChEBI" id="CHEBI:29105"/>
        <label>2</label>
    </ligand>
</feature>
<comment type="cofactor">
    <cofactor evidence="4">
        <name>a divalent metal cation</name>
        <dbReference type="ChEBI" id="CHEBI:60240"/>
    </cofactor>
    <text evidence="4">Binds 2 divalent metal cations per subunit.</text>
</comment>
<dbReference type="eggNOG" id="COG1735">
    <property type="taxonomic scope" value="Bacteria"/>
</dbReference>
<keyword evidence="2" id="KW-0378">Hydrolase</keyword>
<evidence type="ECO:0000256" key="3">
    <source>
        <dbReference type="PIRSR" id="PIRSR601559-50"/>
    </source>
</evidence>
<feature type="binding site" evidence="4">
    <location>
        <position position="27"/>
    </location>
    <ligand>
        <name>Zn(2+)</name>
        <dbReference type="ChEBI" id="CHEBI:29105"/>
        <label>1</label>
    </ligand>
</feature>
<evidence type="ECO:0000256" key="2">
    <source>
        <dbReference type="ARBA" id="ARBA00022801"/>
    </source>
</evidence>
<reference evidence="6 7" key="1">
    <citation type="journal article" date="2010" name="Stand. Genomic Sci.">
        <title>Complete genome sequence of Conexibacter woesei type strain (ID131577).</title>
        <authorList>
            <person name="Pukall R."/>
            <person name="Lapidus A."/>
            <person name="Glavina Del Rio T."/>
            <person name="Copeland A."/>
            <person name="Tice H."/>
            <person name="Cheng J.-F."/>
            <person name="Lucas S."/>
            <person name="Chen F."/>
            <person name="Nolan M."/>
            <person name="Bruce D."/>
            <person name="Goodwin L."/>
            <person name="Pitluck S."/>
            <person name="Mavromatis K."/>
            <person name="Ivanova N."/>
            <person name="Ovchinnikova G."/>
            <person name="Pati A."/>
            <person name="Chen A."/>
            <person name="Palaniappan K."/>
            <person name="Land M."/>
            <person name="Hauser L."/>
            <person name="Chang Y.-J."/>
            <person name="Jeffries C.D."/>
            <person name="Chain P."/>
            <person name="Meincke L."/>
            <person name="Sims D."/>
            <person name="Brettin T."/>
            <person name="Detter J.C."/>
            <person name="Rohde M."/>
            <person name="Goeker M."/>
            <person name="Bristow J."/>
            <person name="Eisen J.A."/>
            <person name="Markowitz V."/>
            <person name="Kyrpides N.C."/>
            <person name="Klenk H.-P."/>
            <person name="Hugenholtz P."/>
        </authorList>
    </citation>
    <scope>NUCLEOTIDE SEQUENCE [LARGE SCALE GENOMIC DNA]</scope>
    <source>
        <strain evidence="7">DSM 14684 / CIP 108061 / JCM 11494 / NBRC 100937 / ID131577</strain>
    </source>
</reference>
<dbReference type="PANTHER" id="PTHR10819">
    <property type="entry name" value="PHOSPHOTRIESTERASE-RELATED"/>
    <property type="match status" value="1"/>
</dbReference>
<feature type="binding site" evidence="4">
    <location>
        <position position="204"/>
    </location>
    <ligand>
        <name>Zn(2+)</name>
        <dbReference type="ChEBI" id="CHEBI:29105"/>
        <label>2</label>
    </ligand>
</feature>
<dbReference type="Gene3D" id="3.20.20.140">
    <property type="entry name" value="Metal-dependent hydrolases"/>
    <property type="match status" value="1"/>
</dbReference>
<dbReference type="EMBL" id="CP001854">
    <property type="protein sequence ID" value="ADB50603.1"/>
    <property type="molecule type" value="Genomic_DNA"/>
</dbReference>
<accession>D3F5D6</accession>
<dbReference type="InterPro" id="IPR032466">
    <property type="entry name" value="Metal_Hydrolase"/>
</dbReference>
<comment type="similarity">
    <text evidence="5">Belongs to the metallo-dependent hydrolases superfamily. Phosphotriesterase family.</text>
</comment>
<dbReference type="Pfam" id="PF02126">
    <property type="entry name" value="PTE"/>
    <property type="match status" value="1"/>
</dbReference>
<dbReference type="AlphaFoldDB" id="D3F5D6"/>
<dbReference type="InterPro" id="IPR001559">
    <property type="entry name" value="Phosphotriesterase"/>
</dbReference>
<feature type="modified residue" description="N6-carboxylysine" evidence="3 5">
    <location>
        <position position="173"/>
    </location>
</feature>
<dbReference type="GO" id="GO:0016787">
    <property type="term" value="F:hydrolase activity"/>
    <property type="evidence" value="ECO:0007669"/>
    <property type="project" value="UniProtKB-KW"/>
</dbReference>
<dbReference type="PANTHER" id="PTHR10819:SF3">
    <property type="entry name" value="PHOSPHOTRIESTERASE-RELATED PROTEIN"/>
    <property type="match status" value="1"/>
</dbReference>
<feature type="binding site" evidence="4">
    <location>
        <position position="25"/>
    </location>
    <ligand>
        <name>Zn(2+)</name>
        <dbReference type="ChEBI" id="CHEBI:29105"/>
        <label>1</label>
    </ligand>
</feature>
<evidence type="ECO:0000256" key="1">
    <source>
        <dbReference type="ARBA" id="ARBA00022723"/>
    </source>
</evidence>
<feature type="binding site" description="via carbamate group" evidence="4">
    <location>
        <position position="173"/>
    </location>
    <ligand>
        <name>Zn(2+)</name>
        <dbReference type="ChEBI" id="CHEBI:29105"/>
        <label>2</label>
    </ligand>
</feature>
<keyword evidence="1 4" id="KW-0479">Metal-binding</keyword>
<dbReference type="KEGG" id="cwo:Cwoe_2178"/>
<dbReference type="Proteomes" id="UP000008229">
    <property type="component" value="Chromosome"/>
</dbReference>
<dbReference type="SUPFAM" id="SSF51556">
    <property type="entry name" value="Metallo-dependent hydrolases"/>
    <property type="match status" value="1"/>
</dbReference>
<feature type="binding site" evidence="4">
    <location>
        <position position="316"/>
    </location>
    <ligand>
        <name>Zn(2+)</name>
        <dbReference type="ChEBI" id="CHEBI:29105"/>
        <label>1</label>
    </ligand>
</feature>
<reference evidence="7" key="2">
    <citation type="submission" date="2010-01" db="EMBL/GenBank/DDBJ databases">
        <title>The complete genome of Conexibacter woesei DSM 14684.</title>
        <authorList>
            <consortium name="US DOE Joint Genome Institute (JGI-PGF)"/>
            <person name="Lucas S."/>
            <person name="Copeland A."/>
            <person name="Lapidus A."/>
            <person name="Glavina del Rio T."/>
            <person name="Dalin E."/>
            <person name="Tice H."/>
            <person name="Bruce D."/>
            <person name="Goodwin L."/>
            <person name="Pitluck S."/>
            <person name="Kyrpides N."/>
            <person name="Mavromatis K."/>
            <person name="Ivanova N."/>
            <person name="Mikhailova N."/>
            <person name="Chertkov O."/>
            <person name="Brettin T."/>
            <person name="Detter J.C."/>
            <person name="Han C."/>
            <person name="Larimer F."/>
            <person name="Land M."/>
            <person name="Hauser L."/>
            <person name="Markowitz V."/>
            <person name="Cheng J.-F."/>
            <person name="Hugenholtz P."/>
            <person name="Woyke T."/>
            <person name="Wu D."/>
            <person name="Pukall R."/>
            <person name="Steenblock K."/>
            <person name="Schneider S."/>
            <person name="Klenk H.-P."/>
            <person name="Eisen J.A."/>
        </authorList>
    </citation>
    <scope>NUCLEOTIDE SEQUENCE [LARGE SCALE GENOMIC DNA]</scope>
    <source>
        <strain evidence="7">DSM 14684 / CIP 108061 / JCM 11494 / NBRC 100937 / ID131577</strain>
    </source>
</reference>
<organism evidence="6 7">
    <name type="scientific">Conexibacter woesei (strain DSM 14684 / CCUG 47730 / CIP 108061 / JCM 11494 / NBRC 100937 / ID131577)</name>
    <dbReference type="NCBI Taxonomy" id="469383"/>
    <lineage>
        <taxon>Bacteria</taxon>
        <taxon>Bacillati</taxon>
        <taxon>Actinomycetota</taxon>
        <taxon>Thermoleophilia</taxon>
        <taxon>Solirubrobacterales</taxon>
        <taxon>Conexibacteraceae</taxon>
        <taxon>Conexibacter</taxon>
    </lineage>
</organism>
<keyword evidence="7" id="KW-1185">Reference proteome</keyword>
<sequence>MSAARVVQTVGGPVAPEALGLTAMHEHVLLSNGDGLRRLHLRARPAGPFESDVWHEPLSLAQRSRLQYEPSALRANLTLDDDELMLAELRDFAAAGGRALVDVGGIGIRGDAERVAALAAASGVRIVMSTGWYVSHFWPAEQLSWSVEQHAELMVRELREGIDGTTVRAGHIKCGVDRLDEPERRVLVAAAAASQATGAAVTVHPGFGVGSDGRRIVRLLRAAGLDPERLVIAHADAFLSEPDVRRLLHDASAWRLQLDYHRELLAQGVTLSFDCFGHAWSRPEAGVMEESDWKRLAGIVSLVREGDGDRLVLGTDTFLPMLTRRGGGHGYRHLCAFVLPRLREAGVSDWDLEQMTVVTPQRLLAIPFFD</sequence>
<protein>
    <submittedName>
        <fullName evidence="6">Aryldialkylphosphatase</fullName>
    </submittedName>
</protein>
<feature type="binding site" description="via carbamate group" evidence="4">
    <location>
        <position position="173"/>
    </location>
    <ligand>
        <name>Zn(2+)</name>
        <dbReference type="ChEBI" id="CHEBI:29105"/>
        <label>1</label>
    </ligand>
</feature>
<dbReference type="RefSeq" id="WP_012933654.1">
    <property type="nucleotide sequence ID" value="NC_013739.1"/>
</dbReference>
<name>D3F5D6_CONWI</name>
<gene>
    <name evidence="6" type="ordered locus">Cwoe_2178</name>
</gene>
<proteinExistence type="inferred from homology"/>
<evidence type="ECO:0000313" key="6">
    <source>
        <dbReference type="EMBL" id="ADB50603.1"/>
    </source>
</evidence>
<evidence type="ECO:0000313" key="7">
    <source>
        <dbReference type="Proteomes" id="UP000008229"/>
    </source>
</evidence>
<dbReference type="OrthoDB" id="9795018at2"/>
<evidence type="ECO:0000256" key="5">
    <source>
        <dbReference type="PROSITE-ProRule" id="PRU00679"/>
    </source>
</evidence>
<dbReference type="STRING" id="469383.Cwoe_2178"/>
<dbReference type="HOGENOM" id="CLU_054760_0_0_11"/>
<dbReference type="GO" id="GO:0008270">
    <property type="term" value="F:zinc ion binding"/>
    <property type="evidence" value="ECO:0007669"/>
    <property type="project" value="InterPro"/>
</dbReference>
<evidence type="ECO:0000256" key="4">
    <source>
        <dbReference type="PIRSR" id="PIRSR601559-51"/>
    </source>
</evidence>